<name>A0AAX2IN98_9FLAO</name>
<dbReference type="EMBL" id="FUZE01000022">
    <property type="protein sequence ID" value="SKC03692.1"/>
    <property type="molecule type" value="Genomic_DNA"/>
</dbReference>
<organism evidence="3 5">
    <name type="scientific">Chryseobacterium balustinum</name>
    <dbReference type="NCBI Taxonomy" id="246"/>
    <lineage>
        <taxon>Bacteria</taxon>
        <taxon>Pseudomonadati</taxon>
        <taxon>Bacteroidota</taxon>
        <taxon>Flavobacteriia</taxon>
        <taxon>Flavobacteriales</taxon>
        <taxon>Weeksellaceae</taxon>
        <taxon>Chryseobacterium group</taxon>
        <taxon>Chryseobacterium</taxon>
    </lineage>
</organism>
<dbReference type="EMBL" id="UAVR01000013">
    <property type="protein sequence ID" value="SQA90887.1"/>
    <property type="molecule type" value="Genomic_DNA"/>
</dbReference>
<dbReference type="InterPro" id="IPR036259">
    <property type="entry name" value="MFS_trans_sf"/>
</dbReference>
<protein>
    <submittedName>
        <fullName evidence="3">Glucose/galactose transporter WARNING</fullName>
    </submittedName>
    <submittedName>
        <fullName evidence="2">MFS transporter, FHS family, L-fucose permease</fullName>
    </submittedName>
</protein>
<reference evidence="3 5" key="2">
    <citation type="submission" date="2018-06" db="EMBL/GenBank/DDBJ databases">
        <authorList>
            <consortium name="Pathogen Informatics"/>
            <person name="Doyle S."/>
        </authorList>
    </citation>
    <scope>NUCLEOTIDE SEQUENCE [LARGE SCALE GENOMIC DNA]</scope>
    <source>
        <strain evidence="3 5">NCTC11212</strain>
    </source>
</reference>
<keyword evidence="1" id="KW-1133">Transmembrane helix</keyword>
<dbReference type="RefSeq" id="WP_228419003.1">
    <property type="nucleotide sequence ID" value="NZ_CP033934.1"/>
</dbReference>
<evidence type="ECO:0000256" key="1">
    <source>
        <dbReference type="SAM" id="Phobius"/>
    </source>
</evidence>
<comment type="caution">
    <text evidence="3">The sequence shown here is derived from an EMBL/GenBank/DDBJ whole genome shotgun (WGS) entry which is preliminary data.</text>
</comment>
<dbReference type="AlphaFoldDB" id="A0AAX2IN98"/>
<gene>
    <name evidence="3" type="ORF">NCTC11212_02790</name>
    <name evidence="2" type="ORF">SAMN05421800_12271</name>
</gene>
<dbReference type="Proteomes" id="UP000190669">
    <property type="component" value="Unassembled WGS sequence"/>
</dbReference>
<reference evidence="2 4" key="1">
    <citation type="submission" date="2017-02" db="EMBL/GenBank/DDBJ databases">
        <authorList>
            <person name="Varghese N."/>
            <person name="Submissions S."/>
        </authorList>
    </citation>
    <scope>NUCLEOTIDE SEQUENCE [LARGE SCALE GENOMIC DNA]</scope>
    <source>
        <strain evidence="2 4">DSM 16775</strain>
    </source>
</reference>
<feature type="transmembrane region" description="Helical" evidence="1">
    <location>
        <begin position="31"/>
        <end position="52"/>
    </location>
</feature>
<accession>A0AAX2IN98</accession>
<dbReference type="Proteomes" id="UP000251937">
    <property type="component" value="Unassembled WGS sequence"/>
</dbReference>
<keyword evidence="1" id="KW-0472">Membrane</keyword>
<evidence type="ECO:0000313" key="3">
    <source>
        <dbReference type="EMBL" id="SQA90887.1"/>
    </source>
</evidence>
<keyword evidence="4" id="KW-1185">Reference proteome</keyword>
<keyword evidence="1" id="KW-0812">Transmembrane</keyword>
<evidence type="ECO:0000313" key="2">
    <source>
        <dbReference type="EMBL" id="SKC03692.1"/>
    </source>
</evidence>
<dbReference type="Gene3D" id="1.20.1250.20">
    <property type="entry name" value="MFS general substrate transporter like domains"/>
    <property type="match status" value="1"/>
</dbReference>
<sequence>MLSIIMAILGGAIVPISQGLLADYFGVQHSFIIPVFCYLVILIFGAYCTKYLSHVKTTEAKSGH</sequence>
<dbReference type="SUPFAM" id="SSF103473">
    <property type="entry name" value="MFS general substrate transporter"/>
    <property type="match status" value="1"/>
</dbReference>
<evidence type="ECO:0000313" key="5">
    <source>
        <dbReference type="Proteomes" id="UP000251937"/>
    </source>
</evidence>
<proteinExistence type="predicted"/>
<evidence type="ECO:0000313" key="4">
    <source>
        <dbReference type="Proteomes" id="UP000190669"/>
    </source>
</evidence>